<feature type="compositionally biased region" description="Pro residues" evidence="1">
    <location>
        <begin position="21"/>
        <end position="31"/>
    </location>
</feature>
<evidence type="ECO:0000256" key="2">
    <source>
        <dbReference type="SAM" id="Phobius"/>
    </source>
</evidence>
<dbReference type="RefSeq" id="WP_205120605.1">
    <property type="nucleotide sequence ID" value="NZ_JAFBCM010000001.1"/>
</dbReference>
<name>A0ABV7YAA3_9ACTN</name>
<protein>
    <submittedName>
        <fullName evidence="3">Uncharacterized protein</fullName>
    </submittedName>
</protein>
<feature type="region of interest" description="Disordered" evidence="1">
    <location>
        <begin position="1"/>
        <end position="37"/>
    </location>
</feature>
<sequence length="205" mass="21485">MSQPDLYPSEQRPWWTGNTQPPAPPPPPRPPRTAKRPPTWPWIVGIVASLLIGLIVGSAAGGSPTTTAAANPAPVETVEVEVPGPTETVEVPGPTKTVEVPGPTVTVTVRPAAPPKAVEPAEQTVTSFAGDGTYVVGEDIEPGRYKSRPSIDGAGICYWARLKSTDGDLDSIIANQLGEGPQTVTIKKSDEAFETSGCADWVKTN</sequence>
<proteinExistence type="predicted"/>
<feature type="transmembrane region" description="Helical" evidence="2">
    <location>
        <begin position="39"/>
        <end position="60"/>
    </location>
</feature>
<gene>
    <name evidence="3" type="ORF">ACFOUW_14545</name>
</gene>
<dbReference type="EMBL" id="JBHRZH010000012">
    <property type="protein sequence ID" value="MFC3762058.1"/>
    <property type="molecule type" value="Genomic_DNA"/>
</dbReference>
<evidence type="ECO:0000313" key="3">
    <source>
        <dbReference type="EMBL" id="MFC3762058.1"/>
    </source>
</evidence>
<evidence type="ECO:0000313" key="4">
    <source>
        <dbReference type="Proteomes" id="UP001595699"/>
    </source>
</evidence>
<evidence type="ECO:0000256" key="1">
    <source>
        <dbReference type="SAM" id="MobiDB-lite"/>
    </source>
</evidence>
<keyword evidence="2" id="KW-1133">Transmembrane helix</keyword>
<keyword evidence="2" id="KW-0472">Membrane</keyword>
<comment type="caution">
    <text evidence="3">The sequence shown here is derived from an EMBL/GenBank/DDBJ whole genome shotgun (WGS) entry which is preliminary data.</text>
</comment>
<keyword evidence="4" id="KW-1185">Reference proteome</keyword>
<organism evidence="3 4">
    <name type="scientific">Tenggerimyces flavus</name>
    <dbReference type="NCBI Taxonomy" id="1708749"/>
    <lineage>
        <taxon>Bacteria</taxon>
        <taxon>Bacillati</taxon>
        <taxon>Actinomycetota</taxon>
        <taxon>Actinomycetes</taxon>
        <taxon>Propionibacteriales</taxon>
        <taxon>Nocardioidaceae</taxon>
        <taxon>Tenggerimyces</taxon>
    </lineage>
</organism>
<dbReference type="Proteomes" id="UP001595699">
    <property type="component" value="Unassembled WGS sequence"/>
</dbReference>
<reference evidence="4" key="1">
    <citation type="journal article" date="2019" name="Int. J. Syst. Evol. Microbiol.">
        <title>The Global Catalogue of Microorganisms (GCM) 10K type strain sequencing project: providing services to taxonomists for standard genome sequencing and annotation.</title>
        <authorList>
            <consortium name="The Broad Institute Genomics Platform"/>
            <consortium name="The Broad Institute Genome Sequencing Center for Infectious Disease"/>
            <person name="Wu L."/>
            <person name="Ma J."/>
        </authorList>
    </citation>
    <scope>NUCLEOTIDE SEQUENCE [LARGE SCALE GENOMIC DNA]</scope>
    <source>
        <strain evidence="4">CGMCC 4.7241</strain>
    </source>
</reference>
<accession>A0ABV7YAA3</accession>
<keyword evidence="2" id="KW-0812">Transmembrane</keyword>